<protein>
    <submittedName>
        <fullName evidence="1">Uncharacterized protein</fullName>
    </submittedName>
</protein>
<sequence length="151" mass="16113">MPLTVKYSQTYGDALTALAAVTQRPVNVVNLAGMYAIRVELEYNRYVVATNTPHGLSDDPEIEGSWLVRIFQTNADDALDELLTAATQVWLIDAFDSALEQLEADGNKILADADFGDISRSEGAIVSPTGEGLGLVTLGEDGAHAEAVPPH</sequence>
<dbReference type="RefSeq" id="WP_003943393.1">
    <property type="nucleotide sequence ID" value="NZ_JBEUOS010000045.1"/>
</dbReference>
<name>A0ABV5XKG3_9NOCA</name>
<keyword evidence="2" id="KW-1185">Reference proteome</keyword>
<evidence type="ECO:0000313" key="1">
    <source>
        <dbReference type="EMBL" id="MFB9782930.1"/>
    </source>
</evidence>
<accession>A0ABV5XKG3</accession>
<proteinExistence type="predicted"/>
<dbReference type="EMBL" id="JBHMAS010000058">
    <property type="protein sequence ID" value="MFB9782930.1"/>
    <property type="molecule type" value="Genomic_DNA"/>
</dbReference>
<gene>
    <name evidence="1" type="ORF">ACFFQ6_24800</name>
</gene>
<evidence type="ECO:0000313" key="2">
    <source>
        <dbReference type="Proteomes" id="UP001589587"/>
    </source>
</evidence>
<organism evidence="1 2">
    <name type="scientific">Rhodococcus baikonurensis</name>
    <dbReference type="NCBI Taxonomy" id="172041"/>
    <lineage>
        <taxon>Bacteria</taxon>
        <taxon>Bacillati</taxon>
        <taxon>Actinomycetota</taxon>
        <taxon>Actinomycetes</taxon>
        <taxon>Mycobacteriales</taxon>
        <taxon>Nocardiaceae</taxon>
        <taxon>Rhodococcus</taxon>
        <taxon>Rhodococcus erythropolis group</taxon>
    </lineage>
</organism>
<reference evidence="1 2" key="1">
    <citation type="submission" date="2024-09" db="EMBL/GenBank/DDBJ databases">
        <authorList>
            <person name="Sun Q."/>
            <person name="Mori K."/>
        </authorList>
    </citation>
    <scope>NUCLEOTIDE SEQUENCE [LARGE SCALE GENOMIC DNA]</scope>
    <source>
        <strain evidence="1 2">JCM 11411</strain>
    </source>
</reference>
<dbReference type="Proteomes" id="UP001589587">
    <property type="component" value="Unassembled WGS sequence"/>
</dbReference>
<comment type="caution">
    <text evidence="1">The sequence shown here is derived from an EMBL/GenBank/DDBJ whole genome shotgun (WGS) entry which is preliminary data.</text>
</comment>